<dbReference type="GO" id="GO:0006631">
    <property type="term" value="P:fatty acid metabolic process"/>
    <property type="evidence" value="ECO:0007669"/>
    <property type="project" value="UniProtKB-KW"/>
</dbReference>
<gene>
    <name evidence="8" type="ORF">B0H67DRAFT_595288</name>
</gene>
<dbReference type="AlphaFoldDB" id="A0AA40DIQ2"/>
<dbReference type="InterPro" id="IPR029045">
    <property type="entry name" value="ClpP/crotonase-like_dom_sf"/>
</dbReference>
<evidence type="ECO:0000256" key="3">
    <source>
        <dbReference type="ARBA" id="ARBA00022946"/>
    </source>
</evidence>
<dbReference type="GO" id="GO:0005739">
    <property type="term" value="C:mitochondrion"/>
    <property type="evidence" value="ECO:0007669"/>
    <property type="project" value="UniProtKB-SubCell"/>
</dbReference>
<evidence type="ECO:0000313" key="9">
    <source>
        <dbReference type="Proteomes" id="UP001172102"/>
    </source>
</evidence>
<comment type="function">
    <text evidence="6">May play a role in fatty acid biosynthesis and insulin sensitivity.</text>
</comment>
<name>A0AA40DIQ2_9PEZI</name>
<sequence>MLNLPRLPAKAAYIHLDNASKRNALSLGVLLNLQAQLKQHLTSPTTGRLLTLPTFQPSLLEKLSSQESAANTRYHWLVDASEWQRQRGGLPNVLVLRSQGPVFSSGHDLKELAGMSHDERLVLFNTCAEVMALIRRSPAIVVCAIQGLATAAGFQLAMNCDIAVARAKTLFQLPGMSIGLPCTSPSTAVSRRLPVGLAYRMFATAEPVQASQLGGAVDVVESESITAFEERVEQLVSRLAGMPGQPQALGKWAYWAQIGIGKYHDSESGGGDSVDEDAARWAAAAMSLHAQGADAKEGISSFLSKKKPAWST</sequence>
<dbReference type="InterPro" id="IPR052377">
    <property type="entry name" value="Mitochondrial_ECH-domain"/>
</dbReference>
<dbReference type="CDD" id="cd06558">
    <property type="entry name" value="crotonase-like"/>
    <property type="match status" value="1"/>
</dbReference>
<reference evidence="8" key="1">
    <citation type="submission" date="2023-06" db="EMBL/GenBank/DDBJ databases">
        <title>Genome-scale phylogeny and comparative genomics of the fungal order Sordariales.</title>
        <authorList>
            <consortium name="Lawrence Berkeley National Laboratory"/>
            <person name="Hensen N."/>
            <person name="Bonometti L."/>
            <person name="Westerberg I."/>
            <person name="Brannstrom I.O."/>
            <person name="Guillou S."/>
            <person name="Cros-Aarteil S."/>
            <person name="Calhoun S."/>
            <person name="Haridas S."/>
            <person name="Kuo A."/>
            <person name="Mondo S."/>
            <person name="Pangilinan J."/>
            <person name="Riley R."/>
            <person name="Labutti K."/>
            <person name="Andreopoulos B."/>
            <person name="Lipzen A."/>
            <person name="Chen C."/>
            <person name="Yanf M."/>
            <person name="Daum C."/>
            <person name="Ng V."/>
            <person name="Clum A."/>
            <person name="Steindorff A."/>
            <person name="Ohm R."/>
            <person name="Martin F."/>
            <person name="Silar P."/>
            <person name="Natvig D."/>
            <person name="Lalanne C."/>
            <person name="Gautier V."/>
            <person name="Ament-Velasquez S.L."/>
            <person name="Kruys A."/>
            <person name="Hutchinson M.I."/>
            <person name="Powell A.J."/>
            <person name="Barry K."/>
            <person name="Miller A.N."/>
            <person name="Grigoriev I.V."/>
            <person name="Debuchy R."/>
            <person name="Gladieux P."/>
            <person name="Thoren M.H."/>
            <person name="Johannesson H."/>
        </authorList>
    </citation>
    <scope>NUCLEOTIDE SEQUENCE</scope>
    <source>
        <strain evidence="8">SMH4607-1</strain>
    </source>
</reference>
<dbReference type="PANTHER" id="PTHR43602">
    <property type="match status" value="1"/>
</dbReference>
<comment type="subcellular location">
    <subcellularLocation>
        <location evidence="1">Mitochondrion</location>
    </subcellularLocation>
</comment>
<evidence type="ECO:0000313" key="8">
    <source>
        <dbReference type="EMBL" id="KAK0702202.1"/>
    </source>
</evidence>
<accession>A0AA40DIQ2</accession>
<dbReference type="InterPro" id="IPR014748">
    <property type="entry name" value="Enoyl-CoA_hydra_C"/>
</dbReference>
<evidence type="ECO:0000256" key="2">
    <source>
        <dbReference type="ARBA" id="ARBA00022832"/>
    </source>
</evidence>
<dbReference type="Pfam" id="PF00378">
    <property type="entry name" value="ECH_1"/>
    <property type="match status" value="1"/>
</dbReference>
<evidence type="ECO:0000256" key="1">
    <source>
        <dbReference type="ARBA" id="ARBA00004173"/>
    </source>
</evidence>
<dbReference type="Proteomes" id="UP001172102">
    <property type="component" value="Unassembled WGS sequence"/>
</dbReference>
<evidence type="ECO:0000256" key="6">
    <source>
        <dbReference type="ARBA" id="ARBA00037410"/>
    </source>
</evidence>
<keyword evidence="3" id="KW-0809">Transit peptide</keyword>
<keyword evidence="4" id="KW-0443">Lipid metabolism</keyword>
<evidence type="ECO:0000256" key="5">
    <source>
        <dbReference type="ARBA" id="ARBA00023128"/>
    </source>
</evidence>
<dbReference type="PANTHER" id="PTHR43602:SF1">
    <property type="entry name" value="ENOYL-COA HYDRATASE DOMAIN-CONTAINING PROTEIN 3, MITOCHONDRIAL"/>
    <property type="match status" value="1"/>
</dbReference>
<dbReference type="Gene3D" id="1.10.12.10">
    <property type="entry name" value="Lyase 2-enoyl-coa Hydratase, Chain A, domain 2"/>
    <property type="match status" value="1"/>
</dbReference>
<evidence type="ECO:0000256" key="4">
    <source>
        <dbReference type="ARBA" id="ARBA00023098"/>
    </source>
</evidence>
<dbReference type="GO" id="GO:0016836">
    <property type="term" value="F:hydro-lyase activity"/>
    <property type="evidence" value="ECO:0007669"/>
    <property type="project" value="TreeGrafter"/>
</dbReference>
<dbReference type="SUPFAM" id="SSF52096">
    <property type="entry name" value="ClpP/crotonase"/>
    <property type="match status" value="1"/>
</dbReference>
<dbReference type="Gene3D" id="3.90.226.10">
    <property type="entry name" value="2-enoyl-CoA Hydratase, Chain A, domain 1"/>
    <property type="match status" value="1"/>
</dbReference>
<organism evidence="8 9">
    <name type="scientific">Lasiosphaeris hirsuta</name>
    <dbReference type="NCBI Taxonomy" id="260670"/>
    <lineage>
        <taxon>Eukaryota</taxon>
        <taxon>Fungi</taxon>
        <taxon>Dikarya</taxon>
        <taxon>Ascomycota</taxon>
        <taxon>Pezizomycotina</taxon>
        <taxon>Sordariomycetes</taxon>
        <taxon>Sordariomycetidae</taxon>
        <taxon>Sordariales</taxon>
        <taxon>Lasiosphaeriaceae</taxon>
        <taxon>Lasiosphaeris</taxon>
    </lineage>
</organism>
<dbReference type="InterPro" id="IPR001753">
    <property type="entry name" value="Enoyl-CoA_hydra/iso"/>
</dbReference>
<evidence type="ECO:0000256" key="7">
    <source>
        <dbReference type="ARBA" id="ARBA00040545"/>
    </source>
</evidence>
<dbReference type="EMBL" id="JAUKUA010000009">
    <property type="protein sequence ID" value="KAK0702202.1"/>
    <property type="molecule type" value="Genomic_DNA"/>
</dbReference>
<keyword evidence="9" id="KW-1185">Reference proteome</keyword>
<comment type="caution">
    <text evidence="8">The sequence shown here is derived from an EMBL/GenBank/DDBJ whole genome shotgun (WGS) entry which is preliminary data.</text>
</comment>
<proteinExistence type="predicted"/>
<keyword evidence="2" id="KW-0276">Fatty acid metabolism</keyword>
<protein>
    <recommendedName>
        <fullName evidence="7">Enoyl-CoA hydratase domain-containing protein 3, mitochondrial</fullName>
    </recommendedName>
</protein>
<keyword evidence="5" id="KW-0496">Mitochondrion</keyword>